<name>A0A7J7NMS0_9MAGN</name>
<proteinExistence type="predicted"/>
<dbReference type="GO" id="GO:0005634">
    <property type="term" value="C:nucleus"/>
    <property type="evidence" value="ECO:0007669"/>
    <property type="project" value="TreeGrafter"/>
</dbReference>
<dbReference type="GO" id="GO:0003723">
    <property type="term" value="F:RNA binding"/>
    <property type="evidence" value="ECO:0007669"/>
    <property type="project" value="UniProtKB-KW"/>
</dbReference>
<dbReference type="OrthoDB" id="1932641at2759"/>
<dbReference type="PANTHER" id="PTHR12826:SF13">
    <property type="entry name" value="RNA-BINDING PROTEIN PNO1"/>
    <property type="match status" value="1"/>
</dbReference>
<reference evidence="2 3" key="1">
    <citation type="journal article" date="2020" name="IScience">
        <title>Genome Sequencing of the Endangered Kingdonia uniflora (Circaeasteraceae, Ranunculales) Reveals Potential Mechanisms of Evolutionary Specialization.</title>
        <authorList>
            <person name="Sun Y."/>
            <person name="Deng T."/>
            <person name="Zhang A."/>
            <person name="Moore M.J."/>
            <person name="Landis J.B."/>
            <person name="Lin N."/>
            <person name="Zhang H."/>
            <person name="Zhang X."/>
            <person name="Huang J."/>
            <person name="Zhang X."/>
            <person name="Sun H."/>
            <person name="Wang H."/>
        </authorList>
    </citation>
    <scope>NUCLEOTIDE SEQUENCE [LARGE SCALE GENOMIC DNA]</scope>
    <source>
        <strain evidence="2">TB1705</strain>
        <tissue evidence="2">Leaf</tissue>
    </source>
</reference>
<protein>
    <submittedName>
        <fullName evidence="2">Uncharacterized protein</fullName>
    </submittedName>
</protein>
<dbReference type="Proteomes" id="UP000541444">
    <property type="component" value="Unassembled WGS sequence"/>
</dbReference>
<accession>A0A7J7NMS0</accession>
<dbReference type="AlphaFoldDB" id="A0A7J7NMS0"/>
<keyword evidence="1" id="KW-0694">RNA-binding</keyword>
<organism evidence="2 3">
    <name type="scientific">Kingdonia uniflora</name>
    <dbReference type="NCBI Taxonomy" id="39325"/>
    <lineage>
        <taxon>Eukaryota</taxon>
        <taxon>Viridiplantae</taxon>
        <taxon>Streptophyta</taxon>
        <taxon>Embryophyta</taxon>
        <taxon>Tracheophyta</taxon>
        <taxon>Spermatophyta</taxon>
        <taxon>Magnoliopsida</taxon>
        <taxon>Ranunculales</taxon>
        <taxon>Circaeasteraceae</taxon>
        <taxon>Kingdonia</taxon>
    </lineage>
</organism>
<dbReference type="PANTHER" id="PTHR12826">
    <property type="entry name" value="RIBONUCLEASE Y"/>
    <property type="match status" value="1"/>
</dbReference>
<keyword evidence="3" id="KW-1185">Reference proteome</keyword>
<dbReference type="EMBL" id="JACGCM010000697">
    <property type="protein sequence ID" value="KAF6168320.1"/>
    <property type="molecule type" value="Genomic_DNA"/>
</dbReference>
<sequence length="128" mass="14911">MNLKTQHIELKTMKNTSGHNLVTLRKCADFVHTFMLGFDIKDALRVLRSDQVYVHSFNVKYVKVLKGNCRSCVIRRFVDKGNKTVVKNATMTRFVVEESEIHILGSCLNIKYAKRDFIRSIRLRMQFG</sequence>
<evidence type="ECO:0000313" key="2">
    <source>
        <dbReference type="EMBL" id="KAF6168320.1"/>
    </source>
</evidence>
<evidence type="ECO:0000313" key="3">
    <source>
        <dbReference type="Proteomes" id="UP000541444"/>
    </source>
</evidence>
<comment type="caution">
    <text evidence="2">The sequence shown here is derived from an EMBL/GenBank/DDBJ whole genome shotgun (WGS) entry which is preliminary data.</text>
</comment>
<gene>
    <name evidence="2" type="ORF">GIB67_018160</name>
</gene>
<evidence type="ECO:0000256" key="1">
    <source>
        <dbReference type="ARBA" id="ARBA00022884"/>
    </source>
</evidence>